<evidence type="ECO:0000313" key="1">
    <source>
        <dbReference type="EMBL" id="QYJ68238.1"/>
    </source>
</evidence>
<protein>
    <recommendedName>
        <fullName evidence="3">Lipoprotein</fullName>
    </recommendedName>
</protein>
<keyword evidence="2" id="KW-1185">Reference proteome</keyword>
<evidence type="ECO:0000313" key="2">
    <source>
        <dbReference type="Proteomes" id="UP000825381"/>
    </source>
</evidence>
<proteinExistence type="predicted"/>
<dbReference type="EMBL" id="CP080429">
    <property type="protein sequence ID" value="QYJ68238.1"/>
    <property type="molecule type" value="Genomic_DNA"/>
</dbReference>
<reference evidence="1 2" key="1">
    <citation type="submission" date="2021-07" db="EMBL/GenBank/DDBJ databases">
        <title>Flavobacterium WSW3-B6 sp.nov, isolated from seaweed.</title>
        <authorList>
            <person name="Muhammad N."/>
            <person name="Ho H."/>
            <person name="Lee Y.-J."/>
            <person name="Nguyen T."/>
            <person name="Ho J."/>
            <person name="Kim S.-G."/>
        </authorList>
    </citation>
    <scope>NUCLEOTIDE SEQUENCE [LARGE SCALE GENOMIC DNA]</scope>
    <source>
        <strain evidence="1 2">WSW3-B6</strain>
    </source>
</reference>
<dbReference type="RefSeq" id="WP_220640581.1">
    <property type="nucleotide sequence ID" value="NZ_CP080429.1"/>
</dbReference>
<sequence length="184" mass="22583">MKKAIILTVCLSFLSCNTYIDINRYSHHTERYKFHFYHDFNEYIYYSKIYGKAGDKLYYPYHFNIKLPKKIANWGSSDTNFFFEYNSKQIIYIKSDYQNPGIEDKWVISDYYGDISREYSFIWYWKERGYNIRYLQGEQENRINKLYSNGKIDIILYNIKPENVEKYLTLIKSFKIVDYDKREE</sequence>
<evidence type="ECO:0008006" key="3">
    <source>
        <dbReference type="Google" id="ProtNLM"/>
    </source>
</evidence>
<organism evidence="1 2">
    <name type="scientific">Flavobacterium litorale</name>
    <dbReference type="NCBI Taxonomy" id="2856519"/>
    <lineage>
        <taxon>Bacteria</taxon>
        <taxon>Pseudomonadati</taxon>
        <taxon>Bacteroidota</taxon>
        <taxon>Flavobacteriia</taxon>
        <taxon>Flavobacteriales</taxon>
        <taxon>Flavobacteriaceae</taxon>
        <taxon>Flavobacterium</taxon>
    </lineage>
</organism>
<name>A0ABX8V5X4_9FLAO</name>
<dbReference type="Proteomes" id="UP000825381">
    <property type="component" value="Chromosome"/>
</dbReference>
<dbReference type="PROSITE" id="PS51257">
    <property type="entry name" value="PROKAR_LIPOPROTEIN"/>
    <property type="match status" value="1"/>
</dbReference>
<gene>
    <name evidence="1" type="ORF">K1I41_12030</name>
</gene>
<accession>A0ABX8V5X4</accession>